<feature type="domain" description="Cellulose-binding Sde182 nucleoside hydrolase-like" evidence="1">
    <location>
        <begin position="15"/>
        <end position="280"/>
    </location>
</feature>
<dbReference type="InterPro" id="IPR036452">
    <property type="entry name" value="Ribo_hydro-like"/>
</dbReference>
<dbReference type="Proteomes" id="UP001610563">
    <property type="component" value="Unassembled WGS sequence"/>
</dbReference>
<gene>
    <name evidence="3" type="ORF">BJX66DRAFT_317254</name>
</gene>
<dbReference type="InterPro" id="IPR048527">
    <property type="entry name" value="Sde182_C"/>
</dbReference>
<keyword evidence="4" id="KW-1185">Reference proteome</keyword>
<evidence type="ECO:0000259" key="2">
    <source>
        <dbReference type="Pfam" id="PF21027"/>
    </source>
</evidence>
<feature type="domain" description="Cellulose-binding Sde182 C-terminal" evidence="2">
    <location>
        <begin position="367"/>
        <end position="471"/>
    </location>
</feature>
<evidence type="ECO:0000313" key="4">
    <source>
        <dbReference type="Proteomes" id="UP001610563"/>
    </source>
</evidence>
<evidence type="ECO:0008006" key="5">
    <source>
        <dbReference type="Google" id="ProtNLM"/>
    </source>
</evidence>
<reference evidence="3 4" key="1">
    <citation type="submission" date="2024-07" db="EMBL/GenBank/DDBJ databases">
        <title>Section-level genome sequencing and comparative genomics of Aspergillus sections Usti and Cavernicolus.</title>
        <authorList>
            <consortium name="Lawrence Berkeley National Laboratory"/>
            <person name="Nybo J.L."/>
            <person name="Vesth T.C."/>
            <person name="Theobald S."/>
            <person name="Frisvad J.C."/>
            <person name="Larsen T.O."/>
            <person name="Kjaerboelling I."/>
            <person name="Rothschild-Mancinelli K."/>
            <person name="Lyhne E.K."/>
            <person name="Kogle M.E."/>
            <person name="Barry K."/>
            <person name="Clum A."/>
            <person name="Na H."/>
            <person name="Ledsgaard L."/>
            <person name="Lin J."/>
            <person name="Lipzen A."/>
            <person name="Kuo A."/>
            <person name="Riley R."/>
            <person name="Mondo S."/>
            <person name="Labutti K."/>
            <person name="Haridas S."/>
            <person name="Pangalinan J."/>
            <person name="Salamov A.A."/>
            <person name="Simmons B.A."/>
            <person name="Magnuson J.K."/>
            <person name="Chen J."/>
            <person name="Drula E."/>
            <person name="Henrissat B."/>
            <person name="Wiebenga A."/>
            <person name="Lubbers R.J."/>
            <person name="Gomes A.C."/>
            <person name="Makela M.R."/>
            <person name="Stajich J."/>
            <person name="Grigoriev I.V."/>
            <person name="Mortensen U.H."/>
            <person name="De Vries R.P."/>
            <person name="Baker S.E."/>
            <person name="Andersen M.R."/>
        </authorList>
    </citation>
    <scope>NUCLEOTIDE SEQUENCE [LARGE SCALE GENOMIC DNA]</scope>
    <source>
        <strain evidence="3 4">CBS 209.92</strain>
    </source>
</reference>
<name>A0ABR4FLI3_9EURO</name>
<dbReference type="EMBL" id="JBFTWV010000194">
    <property type="protein sequence ID" value="KAL2784111.1"/>
    <property type="molecule type" value="Genomic_DNA"/>
</dbReference>
<dbReference type="Pfam" id="PF07632">
    <property type="entry name" value="Sde182_NH-like"/>
    <property type="match status" value="1"/>
</dbReference>
<dbReference type="Gene3D" id="3.90.245.10">
    <property type="entry name" value="Ribonucleoside hydrolase-like"/>
    <property type="match status" value="1"/>
</dbReference>
<organism evidence="3 4">
    <name type="scientific">Aspergillus keveii</name>
    <dbReference type="NCBI Taxonomy" id="714993"/>
    <lineage>
        <taxon>Eukaryota</taxon>
        <taxon>Fungi</taxon>
        <taxon>Dikarya</taxon>
        <taxon>Ascomycota</taxon>
        <taxon>Pezizomycotina</taxon>
        <taxon>Eurotiomycetes</taxon>
        <taxon>Eurotiomycetidae</taxon>
        <taxon>Eurotiales</taxon>
        <taxon>Aspergillaceae</taxon>
        <taxon>Aspergillus</taxon>
        <taxon>Aspergillus subgen. Nidulantes</taxon>
    </lineage>
</organism>
<comment type="caution">
    <text evidence="3">The sequence shown here is derived from an EMBL/GenBank/DDBJ whole genome shotgun (WGS) entry which is preliminary data.</text>
</comment>
<dbReference type="Pfam" id="PF21027">
    <property type="entry name" value="Sde0182_C"/>
    <property type="match status" value="1"/>
</dbReference>
<dbReference type="InterPro" id="IPR011483">
    <property type="entry name" value="Sde182_NH-like"/>
</dbReference>
<dbReference type="Gene3D" id="2.60.40.10">
    <property type="entry name" value="Immunoglobulins"/>
    <property type="match status" value="1"/>
</dbReference>
<protein>
    <recommendedName>
        <fullName evidence="5">Cellulose-binding protein</fullName>
    </recommendedName>
</protein>
<dbReference type="InterPro" id="IPR013783">
    <property type="entry name" value="Ig-like_fold"/>
</dbReference>
<proteinExistence type="predicted"/>
<accession>A0ABR4FLI3</accession>
<sequence>MSIQTKLRVFSTKPRVFITSDIANEPDDAQSLVRYLLYSNEFDTKGIVACTSTHMKRRVCPEDMVEIINAYGQVVQNLNAHVHPNNPYPHHKDLLDLVCTGSAVYGMEALDGHVPLSEGAKRLVAALKESDEPLWVLNWGGANVLAQALKHIHETESAEDNRTLRSRIRVYAISDQDDCGVWIRTTYPDIFYICSLHGWSQYHLATWLGICGKVDGSGPDHSQFSREWLAKNIQQVGPLGAVYPDAKFGVEGDTPTFLYLIQNGLGSPEHPEWGGWGGRYIGPDLRGTVRHYSDTVDTVVGKDRETYRSNFATIWRWREAFQNDFAARMQWTLTDDPRRAIHQPVVIVNGSTGPQPLLLEVEPGSVVKLDASDSYNPDGGSFSFSWFQYREPTMNKDGLHTPQVRDIEIEDTDDSQPGRKVKVQMPPAEWCAIDFVSGKPLEKGQEFHFILTVKNNGTPALTTYKRVVVQIVNPQLRGGRDNAVATTADWLELEGLL</sequence>
<evidence type="ECO:0000313" key="3">
    <source>
        <dbReference type="EMBL" id="KAL2784111.1"/>
    </source>
</evidence>
<evidence type="ECO:0000259" key="1">
    <source>
        <dbReference type="Pfam" id="PF07632"/>
    </source>
</evidence>